<feature type="compositionally biased region" description="Basic and acidic residues" evidence="5">
    <location>
        <begin position="1149"/>
        <end position="1159"/>
    </location>
</feature>
<dbReference type="GO" id="GO:0046716">
    <property type="term" value="P:muscle cell cellular homeostasis"/>
    <property type="evidence" value="ECO:0007669"/>
    <property type="project" value="UniProtKB-ARBA"/>
</dbReference>
<dbReference type="Gene3D" id="1.10.238.10">
    <property type="entry name" value="EF-hand"/>
    <property type="match status" value="1"/>
</dbReference>
<dbReference type="PROSITE" id="PS50135">
    <property type="entry name" value="ZF_ZZ_2"/>
    <property type="match status" value="1"/>
</dbReference>
<gene>
    <name evidence="9" type="primary">LOC100907224</name>
</gene>
<dbReference type="Pfam" id="PF09069">
    <property type="entry name" value="EF-hand_3"/>
    <property type="match status" value="1"/>
</dbReference>
<feature type="compositionally biased region" description="Polar residues" evidence="5">
    <location>
        <begin position="1075"/>
        <end position="1092"/>
    </location>
</feature>
<dbReference type="InterPro" id="IPR043145">
    <property type="entry name" value="Znf_ZZ_sf"/>
</dbReference>
<dbReference type="CDD" id="cd16244">
    <property type="entry name" value="EFh_DTN"/>
    <property type="match status" value="1"/>
</dbReference>
<dbReference type="GO" id="GO:0045202">
    <property type="term" value="C:synapse"/>
    <property type="evidence" value="ECO:0007669"/>
    <property type="project" value="TreeGrafter"/>
</dbReference>
<feature type="region of interest" description="Disordered" evidence="5">
    <location>
        <begin position="964"/>
        <end position="1027"/>
    </location>
</feature>
<feature type="compositionally biased region" description="Polar residues" evidence="5">
    <location>
        <begin position="1015"/>
        <end position="1027"/>
    </location>
</feature>
<dbReference type="GeneID" id="100907224"/>
<keyword evidence="8" id="KW-1185">Reference proteome</keyword>
<name>A0AAJ7SE54_9ACAR</name>
<proteinExistence type="predicted"/>
<feature type="compositionally biased region" description="Low complexity" evidence="5">
    <location>
        <begin position="971"/>
        <end position="986"/>
    </location>
</feature>
<dbReference type="Gene3D" id="3.30.60.90">
    <property type="match status" value="1"/>
</dbReference>
<accession>A0AAJ7SE54</accession>
<dbReference type="CDD" id="cd00159">
    <property type="entry name" value="RhoGAP"/>
    <property type="match status" value="1"/>
</dbReference>
<evidence type="ECO:0000256" key="2">
    <source>
        <dbReference type="ARBA" id="ARBA00022771"/>
    </source>
</evidence>
<dbReference type="InterPro" id="IPR000198">
    <property type="entry name" value="RhoGAP_dom"/>
</dbReference>
<dbReference type="Pfam" id="PF00569">
    <property type="entry name" value="ZZ"/>
    <property type="match status" value="1"/>
</dbReference>
<dbReference type="Pfam" id="PF00620">
    <property type="entry name" value="RhoGAP"/>
    <property type="match status" value="1"/>
</dbReference>
<dbReference type="GO" id="GO:0099536">
    <property type="term" value="P:synaptic signaling"/>
    <property type="evidence" value="ECO:0007669"/>
    <property type="project" value="TreeGrafter"/>
</dbReference>
<dbReference type="Pfam" id="PF09068">
    <property type="entry name" value="EF-hand_2"/>
    <property type="match status" value="1"/>
</dbReference>
<dbReference type="SUPFAM" id="SSF47473">
    <property type="entry name" value="EF-hand"/>
    <property type="match status" value="2"/>
</dbReference>
<dbReference type="InterPro" id="IPR050774">
    <property type="entry name" value="KCMF1/Dystrophin"/>
</dbReference>
<keyword evidence="2 4" id="KW-0863">Zinc-finger</keyword>
<dbReference type="SMART" id="SM00324">
    <property type="entry name" value="RhoGAP"/>
    <property type="match status" value="1"/>
</dbReference>
<evidence type="ECO:0000313" key="8">
    <source>
        <dbReference type="Proteomes" id="UP000694867"/>
    </source>
</evidence>
<dbReference type="PROSITE" id="PS50238">
    <property type="entry name" value="RHOGAP"/>
    <property type="match status" value="1"/>
</dbReference>
<evidence type="ECO:0000256" key="5">
    <source>
        <dbReference type="SAM" id="MobiDB-lite"/>
    </source>
</evidence>
<evidence type="ECO:0000259" key="6">
    <source>
        <dbReference type="PROSITE" id="PS50135"/>
    </source>
</evidence>
<feature type="domain" description="Rho-GAP" evidence="7">
    <location>
        <begin position="544"/>
        <end position="740"/>
    </location>
</feature>
<dbReference type="PANTHER" id="PTHR12268:SF27">
    <property type="entry name" value="DYSTROBREVIN, ISOFORM F"/>
    <property type="match status" value="1"/>
</dbReference>
<dbReference type="PANTHER" id="PTHR12268">
    <property type="entry name" value="E3 UBIQUITIN-PROTEIN LIGASE KCMF1"/>
    <property type="match status" value="1"/>
</dbReference>
<dbReference type="SUPFAM" id="SSF48350">
    <property type="entry name" value="GTPase activation domain, GAP"/>
    <property type="match status" value="1"/>
</dbReference>
<organism evidence="8 9">
    <name type="scientific">Galendromus occidentalis</name>
    <name type="common">western predatory mite</name>
    <dbReference type="NCBI Taxonomy" id="34638"/>
    <lineage>
        <taxon>Eukaryota</taxon>
        <taxon>Metazoa</taxon>
        <taxon>Ecdysozoa</taxon>
        <taxon>Arthropoda</taxon>
        <taxon>Chelicerata</taxon>
        <taxon>Arachnida</taxon>
        <taxon>Acari</taxon>
        <taxon>Parasitiformes</taxon>
        <taxon>Mesostigmata</taxon>
        <taxon>Gamasina</taxon>
        <taxon>Phytoseioidea</taxon>
        <taxon>Phytoseiidae</taxon>
        <taxon>Typhlodrominae</taxon>
        <taxon>Galendromus</taxon>
    </lineage>
</organism>
<sequence>MACKIRYIQRRFYFNQIDIWHIIEAIREQSLNQVTPEDPVDLSRIGALLTTLYAQLNKRVPAADRVDTTIVSSSVLSWLRATFPLAPTLSPDDPIARTGAISALNVKVFIAMLSCGKTVDVYRYIFSLIADSSGWLLPSRLVLFLKAALCIPESLLESPSFAFVDSLPAQLFPPERKFTINNFLQVVLSDPGPQCLLWFPLIAKISAVEDVMHPVTCDGCRSPYIYGFRYKCQRCYNYHLCQDCFWKGKTSNQHSLQHQCKEYASYKPPSKQLGHSLRKSFRCVPDKRDAIPRVVDRPAATLNLAHIVPPIEGAATLGRTGTLYSQGHSLVRGGSLPRGLYSSYDSIVEPSFISDESPDEEHSLIARYSRRLGDASSNSSGPMYTSLGNLHMRPMSISRPSPSAGFKVGSPALDLCFRRRCFERQESPSSSGTKGPALVACRLKSTCVKEVVDEFRQATRMIVYNEVTMLAMENCIQTFGLARRSRVDSGREMSQLHVNILKLLQEKKNVKISITKAKKLRDALKKLHEETTGCGQESSTYFAVSLQQQQQETSSLTNAPVPHFLESVTKYILENHATQEGLLRKNGNERRASRLKDLMEENGAQIPQGEYSVHDVTCVLKRWLRCLPEPVVPRLLHDVFAKCVELESSHHHRTQALLLSCLLLPTFHLNTLKHVAVFLQEIAKNDNCNKMTSANLAKVLAPSLMPRIVKVETDPELAKKFSDLSTVAIQVLIDNASLIGVLPPEYEALRESKSKELLSEDDLSDHETERHSRKKLFTFLKSKGTAGHRASVLRTPQLQSKRMQISKLVPQSCPPKMSKVKFSYFYSLAPASQAKKNTPPPHKLHEIVRNSNNSAVLRTLQNPFSSPPLQNEAEAEQPTPETTTRVTRSNSRKINEDVSKLLNRREAGSAVVRESRRRLERNNASIRSLPAHSSQVMTRQQRQRTSVRRAATVRAAMKYSYTQTVNKRDAGGSPSTSAKTSTKAAPRGSLAVRCSPRKPPRLSRQNDAAGRGLSTLPQLTIPASSQSEEIFINPKEDVRGAEKVQLPNVTPMETSEPSDVDVATDIVAASIGKLSMTQQQSPRRLSRTSSGSRKSRCDEVQKMQTSTTDLDEIDGLASGDKSEDDEDDFILRIVDDEQSASQANLDSARGSKGDAEWKPADNSGTCVDSEDEGHNFVNAEVFMRRLNEFKPPESNRMPFTPTAQSSDTPIRSGVRSPTSARESVIAIRTSRAGFVRRNVREIESTFATPVGCAVRTRRQNTPGPSGALRLNLANNNDLTPITERTSLTRNTVARRPLTPANAKRTVRAKNPGAKGELRETMTPATETIDI</sequence>
<dbReference type="GO" id="GO:0008270">
    <property type="term" value="F:zinc ion binding"/>
    <property type="evidence" value="ECO:0007669"/>
    <property type="project" value="UniProtKB-KW"/>
</dbReference>
<feature type="region of interest" description="Disordered" evidence="5">
    <location>
        <begin position="1190"/>
        <end position="1222"/>
    </location>
</feature>
<dbReference type="SMART" id="SM00291">
    <property type="entry name" value="ZnF_ZZ"/>
    <property type="match status" value="1"/>
</dbReference>
<dbReference type="Gene3D" id="1.10.555.10">
    <property type="entry name" value="Rho GTPase activation protein"/>
    <property type="match status" value="1"/>
</dbReference>
<dbReference type="GO" id="GO:0007165">
    <property type="term" value="P:signal transduction"/>
    <property type="evidence" value="ECO:0007669"/>
    <property type="project" value="InterPro"/>
</dbReference>
<feature type="compositionally biased region" description="Polar residues" evidence="5">
    <location>
        <begin position="1201"/>
        <end position="1221"/>
    </location>
</feature>
<keyword evidence="3" id="KW-0862">Zinc</keyword>
<feature type="region of interest" description="Disordered" evidence="5">
    <location>
        <begin position="1073"/>
        <end position="1171"/>
    </location>
</feature>
<dbReference type="KEGG" id="goe:100907224"/>
<dbReference type="InterPro" id="IPR008936">
    <property type="entry name" value="Rho_GTPase_activation_prot"/>
</dbReference>
<dbReference type="GO" id="GO:0016010">
    <property type="term" value="C:dystrophin-associated glycoprotein complex"/>
    <property type="evidence" value="ECO:0007669"/>
    <property type="project" value="UniProtKB-ARBA"/>
</dbReference>
<feature type="region of interest" description="Disordered" evidence="5">
    <location>
        <begin position="862"/>
        <end position="949"/>
    </location>
</feature>
<evidence type="ECO:0000313" key="9">
    <source>
        <dbReference type="RefSeq" id="XP_028967012.1"/>
    </source>
</evidence>
<evidence type="ECO:0000256" key="1">
    <source>
        <dbReference type="ARBA" id="ARBA00022723"/>
    </source>
</evidence>
<dbReference type="InterPro" id="IPR000433">
    <property type="entry name" value="Znf_ZZ"/>
</dbReference>
<protein>
    <submittedName>
        <fullName evidence="9">Uncharacterized protein LOC100907224</fullName>
    </submittedName>
</protein>
<keyword evidence="1" id="KW-0479">Metal-binding</keyword>
<dbReference type="GO" id="GO:0050804">
    <property type="term" value="P:modulation of chemical synaptic transmission"/>
    <property type="evidence" value="ECO:0007669"/>
    <property type="project" value="UniProtKB-ARBA"/>
</dbReference>
<dbReference type="InterPro" id="IPR011992">
    <property type="entry name" value="EF-hand-dom_pair"/>
</dbReference>
<evidence type="ECO:0000256" key="4">
    <source>
        <dbReference type="PROSITE-ProRule" id="PRU00228"/>
    </source>
</evidence>
<evidence type="ECO:0000259" key="7">
    <source>
        <dbReference type="PROSITE" id="PS50238"/>
    </source>
</evidence>
<feature type="domain" description="ZZ-type" evidence="6">
    <location>
        <begin position="212"/>
        <end position="268"/>
    </location>
</feature>
<feature type="compositionally biased region" description="Basic and acidic residues" evidence="5">
    <location>
        <begin position="893"/>
        <end position="907"/>
    </location>
</feature>
<dbReference type="RefSeq" id="XP_028967012.1">
    <property type="nucleotide sequence ID" value="XM_029111179.1"/>
</dbReference>
<dbReference type="PROSITE" id="PS01357">
    <property type="entry name" value="ZF_ZZ_1"/>
    <property type="match status" value="1"/>
</dbReference>
<dbReference type="SUPFAM" id="SSF57850">
    <property type="entry name" value="RING/U-box"/>
    <property type="match status" value="1"/>
</dbReference>
<dbReference type="InterPro" id="IPR015154">
    <property type="entry name" value="EF-hand_dom_typ2"/>
</dbReference>
<dbReference type="InterPro" id="IPR015153">
    <property type="entry name" value="EF-hand_dom_typ1"/>
</dbReference>
<dbReference type="Proteomes" id="UP000694867">
    <property type="component" value="Unplaced"/>
</dbReference>
<reference evidence="9" key="1">
    <citation type="submission" date="2025-08" db="UniProtKB">
        <authorList>
            <consortium name="RefSeq"/>
        </authorList>
    </citation>
    <scope>IDENTIFICATION</scope>
</reference>
<evidence type="ECO:0000256" key="3">
    <source>
        <dbReference type="ARBA" id="ARBA00022833"/>
    </source>
</evidence>